<keyword evidence="3" id="KW-1185">Reference proteome</keyword>
<dbReference type="GeneID" id="69017736"/>
<dbReference type="EMBL" id="WVTB01000089">
    <property type="protein sequence ID" value="KAF3798936.1"/>
    <property type="molecule type" value="Genomic_DNA"/>
</dbReference>
<organism evidence="2 3">
    <name type="scientific">Colletotrichum gloeosporioides</name>
    <name type="common">Anthracnose fungus</name>
    <name type="synonym">Glomerella cingulata</name>
    <dbReference type="NCBI Taxonomy" id="474922"/>
    <lineage>
        <taxon>Eukaryota</taxon>
        <taxon>Fungi</taxon>
        <taxon>Dikarya</taxon>
        <taxon>Ascomycota</taxon>
        <taxon>Pezizomycotina</taxon>
        <taxon>Sordariomycetes</taxon>
        <taxon>Hypocreomycetidae</taxon>
        <taxon>Glomerellales</taxon>
        <taxon>Glomerellaceae</taxon>
        <taxon>Colletotrichum</taxon>
        <taxon>Colletotrichum gloeosporioides species complex</taxon>
    </lineage>
</organism>
<comment type="caution">
    <text evidence="2">The sequence shown here is derived from an EMBL/GenBank/DDBJ whole genome shotgun (WGS) entry which is preliminary data.</text>
</comment>
<keyword evidence="1" id="KW-0472">Membrane</keyword>
<evidence type="ECO:0000313" key="3">
    <source>
        <dbReference type="Proteomes" id="UP000613401"/>
    </source>
</evidence>
<keyword evidence="1" id="KW-0812">Transmembrane</keyword>
<accession>A0A8H4FEL2</accession>
<name>A0A8H4FEL2_COLGL</name>
<evidence type="ECO:0000256" key="1">
    <source>
        <dbReference type="SAM" id="Phobius"/>
    </source>
</evidence>
<dbReference type="AlphaFoldDB" id="A0A8H4FEL2"/>
<reference evidence="2" key="1">
    <citation type="journal article" date="2020" name="Phytopathology">
        <title>Genome sequence and comparative analysis of Colletotrichum gloeosporioides isolated from Liriodendron leaves.</title>
        <authorList>
            <person name="Fu F.F."/>
            <person name="Hao Z."/>
            <person name="Wang P."/>
            <person name="Lu Y."/>
            <person name="Xue L.J."/>
            <person name="Wei G."/>
            <person name="Tian Y."/>
            <person name="Baishi H."/>
            <person name="Xu H."/>
            <person name="Shi J."/>
            <person name="Cheng T."/>
            <person name="Wang G."/>
            <person name="Yi Y."/>
            <person name="Chen J."/>
        </authorList>
    </citation>
    <scope>NUCLEOTIDE SEQUENCE</scope>
    <source>
        <strain evidence="2">Lc1</strain>
    </source>
</reference>
<protein>
    <submittedName>
        <fullName evidence="2">Uncharacterized protein</fullName>
    </submittedName>
</protein>
<evidence type="ECO:0000313" key="2">
    <source>
        <dbReference type="EMBL" id="KAF3798936.1"/>
    </source>
</evidence>
<dbReference type="Proteomes" id="UP000613401">
    <property type="component" value="Unassembled WGS sequence"/>
</dbReference>
<keyword evidence="1" id="KW-1133">Transmembrane helix</keyword>
<gene>
    <name evidence="2" type="ORF">GCG54_00010608</name>
</gene>
<proteinExistence type="predicted"/>
<dbReference type="RefSeq" id="XP_045258096.1">
    <property type="nucleotide sequence ID" value="XM_045410528.1"/>
</dbReference>
<reference evidence="2" key="2">
    <citation type="submission" date="2020-03" db="EMBL/GenBank/DDBJ databases">
        <authorList>
            <person name="Fu F.-F."/>
            <person name="Chen J."/>
        </authorList>
    </citation>
    <scope>NUCLEOTIDE SEQUENCE</scope>
    <source>
        <strain evidence="2">Lc1</strain>
    </source>
</reference>
<sequence length="80" mass="8688">MAVGFTPWATKPHSPLYSKIYADDLEAPPSPGFRTRKPSRWLHRLSPKAMLGLVASVFIFSCLVVTAVSPCSGSINLNLS</sequence>
<feature type="transmembrane region" description="Helical" evidence="1">
    <location>
        <begin position="49"/>
        <end position="68"/>
    </location>
</feature>